<evidence type="ECO:0000313" key="3">
    <source>
        <dbReference type="EMBL" id="PZR16690.1"/>
    </source>
</evidence>
<dbReference type="AlphaFoldDB" id="A0A2W5TM77"/>
<protein>
    <submittedName>
        <fullName evidence="3">Type II toxin-antitoxin system ParD family antitoxin</fullName>
    </submittedName>
</protein>
<dbReference type="GO" id="GO:0006355">
    <property type="term" value="P:regulation of DNA-templated transcription"/>
    <property type="evidence" value="ECO:0007669"/>
    <property type="project" value="InterPro"/>
</dbReference>
<dbReference type="InterPro" id="IPR038296">
    <property type="entry name" value="ParD_sf"/>
</dbReference>
<reference evidence="3 4" key="1">
    <citation type="submission" date="2017-08" db="EMBL/GenBank/DDBJ databases">
        <title>Infants hospitalized years apart are colonized by the same room-sourced microbial strains.</title>
        <authorList>
            <person name="Brooks B."/>
            <person name="Olm M.R."/>
            <person name="Firek B.A."/>
            <person name="Baker R."/>
            <person name="Thomas B.C."/>
            <person name="Morowitz M.J."/>
            <person name="Banfield J.F."/>
        </authorList>
    </citation>
    <scope>NUCLEOTIDE SEQUENCE [LARGE SCALE GENOMIC DNA]</scope>
    <source>
        <strain evidence="3">S2_003_000_R2_14</strain>
    </source>
</reference>
<dbReference type="Proteomes" id="UP000249061">
    <property type="component" value="Unassembled WGS sequence"/>
</dbReference>
<dbReference type="Gene3D" id="6.10.10.120">
    <property type="entry name" value="Antitoxin ParD1-like"/>
    <property type="match status" value="1"/>
</dbReference>
<dbReference type="EMBL" id="QFQP01000003">
    <property type="protein sequence ID" value="PZR16690.1"/>
    <property type="molecule type" value="Genomic_DNA"/>
</dbReference>
<evidence type="ECO:0000256" key="2">
    <source>
        <dbReference type="ARBA" id="ARBA00022649"/>
    </source>
</evidence>
<evidence type="ECO:0000256" key="1">
    <source>
        <dbReference type="ARBA" id="ARBA00008580"/>
    </source>
</evidence>
<accession>A0A2W5TM77</accession>
<dbReference type="SUPFAM" id="SSF47598">
    <property type="entry name" value="Ribbon-helix-helix"/>
    <property type="match status" value="1"/>
</dbReference>
<proteinExistence type="inferred from homology"/>
<comment type="similarity">
    <text evidence="1">Belongs to the ParD antitoxin family.</text>
</comment>
<keyword evidence="2" id="KW-1277">Toxin-antitoxin system</keyword>
<evidence type="ECO:0000313" key="4">
    <source>
        <dbReference type="Proteomes" id="UP000249061"/>
    </source>
</evidence>
<organism evidence="3 4">
    <name type="scientific">Archangium gephyra</name>
    <dbReference type="NCBI Taxonomy" id="48"/>
    <lineage>
        <taxon>Bacteria</taxon>
        <taxon>Pseudomonadati</taxon>
        <taxon>Myxococcota</taxon>
        <taxon>Myxococcia</taxon>
        <taxon>Myxococcales</taxon>
        <taxon>Cystobacterineae</taxon>
        <taxon>Archangiaceae</taxon>
        <taxon>Archangium</taxon>
    </lineage>
</organism>
<dbReference type="NCBIfam" id="TIGR02606">
    <property type="entry name" value="antidote_CC2985"/>
    <property type="match status" value="1"/>
</dbReference>
<dbReference type="Pfam" id="PF03693">
    <property type="entry name" value="ParD_antitoxin"/>
    <property type="match status" value="1"/>
</dbReference>
<gene>
    <name evidence="3" type="ORF">DI536_05915</name>
</gene>
<dbReference type="InterPro" id="IPR022789">
    <property type="entry name" value="ParD"/>
</dbReference>
<sequence>MKRTTSYTLSAENAVFLKRQVEAGTYRSASDVVRAALTRMEEEQRKEEAVLAALDEGLASGRARPGAWKRVRAAVKRKTP</sequence>
<name>A0A2W5TM77_9BACT</name>
<dbReference type="PANTHER" id="PTHR36582">
    <property type="entry name" value="ANTITOXIN PARD"/>
    <property type="match status" value="1"/>
</dbReference>
<dbReference type="InterPro" id="IPR010985">
    <property type="entry name" value="Ribbon_hlx_hlx"/>
</dbReference>
<comment type="caution">
    <text evidence="3">The sequence shown here is derived from an EMBL/GenBank/DDBJ whole genome shotgun (WGS) entry which is preliminary data.</text>
</comment>
<dbReference type="PANTHER" id="PTHR36582:SF2">
    <property type="entry name" value="ANTITOXIN PARD"/>
    <property type="match status" value="1"/>
</dbReference>